<evidence type="ECO:0008006" key="4">
    <source>
        <dbReference type="Google" id="ProtNLM"/>
    </source>
</evidence>
<keyword evidence="3" id="KW-1185">Reference proteome</keyword>
<dbReference type="InterPro" id="IPR037185">
    <property type="entry name" value="EmrE-like"/>
</dbReference>
<reference evidence="2 3" key="1">
    <citation type="submission" date="2024-04" db="EMBL/GenBank/DDBJ databases">
        <title>Draft genome sequence of Sessilibacter corallicola NBRC 116591.</title>
        <authorList>
            <person name="Miyakawa T."/>
            <person name="Kusuya Y."/>
            <person name="Miura T."/>
        </authorList>
    </citation>
    <scope>NUCLEOTIDE SEQUENCE [LARGE SCALE GENOMIC DNA]</scope>
    <source>
        <strain evidence="2 3">KU-00831-HH</strain>
    </source>
</reference>
<organism evidence="2 3">
    <name type="scientific">Sessilibacter corallicola</name>
    <dbReference type="NCBI Taxonomy" id="2904075"/>
    <lineage>
        <taxon>Bacteria</taxon>
        <taxon>Pseudomonadati</taxon>
        <taxon>Pseudomonadota</taxon>
        <taxon>Gammaproteobacteria</taxon>
        <taxon>Cellvibrionales</taxon>
        <taxon>Cellvibrionaceae</taxon>
        <taxon>Sessilibacter</taxon>
    </lineage>
</organism>
<feature type="transmembrane region" description="Helical" evidence="1">
    <location>
        <begin position="32"/>
        <end position="54"/>
    </location>
</feature>
<accession>A0ABQ0AAG1</accession>
<keyword evidence="1" id="KW-0812">Transmembrane</keyword>
<dbReference type="InterPro" id="IPR006750">
    <property type="entry name" value="YdcZ"/>
</dbReference>
<evidence type="ECO:0000313" key="3">
    <source>
        <dbReference type="Proteomes" id="UP001465153"/>
    </source>
</evidence>
<dbReference type="PANTHER" id="PTHR34821:SF2">
    <property type="entry name" value="INNER MEMBRANE PROTEIN YDCZ"/>
    <property type="match status" value="1"/>
</dbReference>
<gene>
    <name evidence="2" type="ORF">NBRC116591_24600</name>
</gene>
<feature type="transmembrane region" description="Helical" evidence="1">
    <location>
        <begin position="95"/>
        <end position="117"/>
    </location>
</feature>
<keyword evidence="1" id="KW-1133">Transmembrane helix</keyword>
<dbReference type="Pfam" id="PF04657">
    <property type="entry name" value="DMT_YdcZ"/>
    <property type="match status" value="1"/>
</dbReference>
<dbReference type="SUPFAM" id="SSF103481">
    <property type="entry name" value="Multidrug resistance efflux transporter EmrE"/>
    <property type="match status" value="1"/>
</dbReference>
<comment type="caution">
    <text evidence="2">The sequence shown here is derived from an EMBL/GenBank/DDBJ whole genome shotgun (WGS) entry which is preliminary data.</text>
</comment>
<feature type="transmembrane region" description="Helical" evidence="1">
    <location>
        <begin position="129"/>
        <end position="145"/>
    </location>
</feature>
<feature type="transmembrane region" description="Helical" evidence="1">
    <location>
        <begin position="66"/>
        <end position="89"/>
    </location>
</feature>
<dbReference type="RefSeq" id="WP_233089112.1">
    <property type="nucleotide sequence ID" value="NZ_BAABWN010000007.1"/>
</dbReference>
<name>A0ABQ0AAG1_9GAMM</name>
<dbReference type="Proteomes" id="UP001465153">
    <property type="component" value="Unassembled WGS sequence"/>
</dbReference>
<evidence type="ECO:0000256" key="1">
    <source>
        <dbReference type="SAM" id="Phobius"/>
    </source>
</evidence>
<dbReference type="PANTHER" id="PTHR34821">
    <property type="entry name" value="INNER MEMBRANE PROTEIN YDCZ"/>
    <property type="match status" value="1"/>
</dbReference>
<evidence type="ECO:0000313" key="2">
    <source>
        <dbReference type="EMBL" id="GAA6168649.1"/>
    </source>
</evidence>
<protein>
    <recommendedName>
        <fullName evidence="4">DMT family transporter</fullName>
    </recommendedName>
</protein>
<keyword evidence="1" id="KW-0472">Membrane</keyword>
<proteinExistence type="predicted"/>
<sequence>MNALPILAFCAGSAIAVQASMNAQLGVLLKSSMLGTGIAFLFACFFTVLVVVSSKQYPLLTDVKTVPIYLWFSGGAIAAFGVGVFYYLIPKMGVGSMMSFALSGQILTAIISSHFGWFDQPTKPIDSKVIIGTAALVVGILLINWESSHDY</sequence>
<dbReference type="EMBL" id="BAABWN010000007">
    <property type="protein sequence ID" value="GAA6168649.1"/>
    <property type="molecule type" value="Genomic_DNA"/>
</dbReference>